<comment type="caution">
    <text evidence="1">The sequence shown here is derived from an EMBL/GenBank/DDBJ whole genome shotgun (WGS) entry which is preliminary data.</text>
</comment>
<protein>
    <submittedName>
        <fullName evidence="1">Uncharacterized protein</fullName>
    </submittedName>
</protein>
<reference evidence="1 2" key="1">
    <citation type="journal article" date="2018" name="IMA Fungus">
        <title>IMA Genome-F 10: Nine draft genome sequences of Claviceps purpurea s.lat., including C. arundinis, C. humidiphila, and C. cf. spartinae, pseudomolecules for the pitch canker pathogen Fusarium circinatum, draft genome of Davidsoniella eucalypti, Grosmannia galeiformis, Quambalaria eucalypti, and Teratosphaeria destructans.</title>
        <authorList>
            <person name="Wingfield B.D."/>
            <person name="Liu M."/>
            <person name="Nguyen H.D."/>
            <person name="Lane F.A."/>
            <person name="Morgan S.W."/>
            <person name="De Vos L."/>
            <person name="Wilken P.M."/>
            <person name="Duong T.A."/>
            <person name="Aylward J."/>
            <person name="Coetzee M.P."/>
            <person name="Dadej K."/>
            <person name="De Beer Z.W."/>
            <person name="Findlay W."/>
            <person name="Havenga M."/>
            <person name="Kolarik M."/>
            <person name="Menzies J.G."/>
            <person name="Naidoo K."/>
            <person name="Pochopski O."/>
            <person name="Shoukouhi P."/>
            <person name="Santana Q.C."/>
            <person name="Seifert K.A."/>
            <person name="Soal N."/>
            <person name="Steenkamp E.T."/>
            <person name="Tatham C.T."/>
            <person name="van der Nest M.A."/>
            <person name="Wingfield M.J."/>
        </authorList>
    </citation>
    <scope>NUCLEOTIDE SEQUENCE [LARGE SCALE GENOMIC DNA]</scope>
    <source>
        <strain evidence="1">CMW44962</strain>
    </source>
</reference>
<accession>A0A9W7W6U2</accession>
<reference evidence="1 2" key="2">
    <citation type="journal article" date="2021" name="Curr. Genet.">
        <title>Genetic response to nitrogen starvation in the aggressive Eucalyptus foliar pathogen Teratosphaeria destructans.</title>
        <authorList>
            <person name="Havenga M."/>
            <person name="Wingfield B.D."/>
            <person name="Wingfield M.J."/>
            <person name="Dreyer L.L."/>
            <person name="Roets F."/>
            <person name="Aylward J."/>
        </authorList>
    </citation>
    <scope>NUCLEOTIDE SEQUENCE [LARGE SCALE GENOMIC DNA]</scope>
    <source>
        <strain evidence="1">CMW44962</strain>
    </source>
</reference>
<keyword evidence="2" id="KW-1185">Reference proteome</keyword>
<dbReference type="EMBL" id="RIBY02000080">
    <property type="protein sequence ID" value="KAH9845403.1"/>
    <property type="molecule type" value="Genomic_DNA"/>
</dbReference>
<proteinExistence type="predicted"/>
<evidence type="ECO:0000313" key="2">
    <source>
        <dbReference type="Proteomes" id="UP001138500"/>
    </source>
</evidence>
<organism evidence="1 2">
    <name type="scientific">Teratosphaeria destructans</name>
    <dbReference type="NCBI Taxonomy" id="418781"/>
    <lineage>
        <taxon>Eukaryota</taxon>
        <taxon>Fungi</taxon>
        <taxon>Dikarya</taxon>
        <taxon>Ascomycota</taxon>
        <taxon>Pezizomycotina</taxon>
        <taxon>Dothideomycetes</taxon>
        <taxon>Dothideomycetidae</taxon>
        <taxon>Mycosphaerellales</taxon>
        <taxon>Teratosphaeriaceae</taxon>
        <taxon>Teratosphaeria</taxon>
    </lineage>
</organism>
<sequence>MDQKLPHESIIMIRFDGAAEDEDGRRETGRYWERWPDNTYRYILTGSQPVVMMTLEQTGLGS</sequence>
<dbReference type="Proteomes" id="UP001138500">
    <property type="component" value="Unassembled WGS sequence"/>
</dbReference>
<name>A0A9W7W6U2_9PEZI</name>
<dbReference type="AlphaFoldDB" id="A0A9W7W6U2"/>
<evidence type="ECO:0000313" key="1">
    <source>
        <dbReference type="EMBL" id="KAH9845403.1"/>
    </source>
</evidence>
<gene>
    <name evidence="1" type="ORF">Tdes44962_MAKER06689</name>
</gene>